<evidence type="ECO:0000259" key="7">
    <source>
        <dbReference type="Pfam" id="PF03168"/>
    </source>
</evidence>
<evidence type="ECO:0000313" key="8">
    <source>
        <dbReference type="EMBL" id="KAF4400298.1"/>
    </source>
</evidence>
<dbReference type="Pfam" id="PF03168">
    <property type="entry name" value="LEA_2"/>
    <property type="match status" value="1"/>
</dbReference>
<dbReference type="GO" id="GO:0098542">
    <property type="term" value="P:defense response to other organism"/>
    <property type="evidence" value="ECO:0007669"/>
    <property type="project" value="InterPro"/>
</dbReference>
<dbReference type="PANTHER" id="PTHR31234:SF65">
    <property type="entry name" value="LATE EMBRYOGENESIS ABUNDANT PROTEIN, LEA_2 SUBGROUP"/>
    <property type="match status" value="1"/>
</dbReference>
<comment type="caution">
    <text evidence="8">The sequence shown here is derived from an EMBL/GenBank/DDBJ whole genome shotgun (WGS) entry which is preliminary data.</text>
</comment>
<comment type="subcellular location">
    <subcellularLocation>
        <location evidence="1">Membrane</location>
        <topology evidence="1">Single-pass membrane protein</topology>
    </subcellularLocation>
</comment>
<name>A0A7J6HZZ4_CANSA</name>
<dbReference type="PANTHER" id="PTHR31234">
    <property type="entry name" value="LATE EMBRYOGENESIS ABUNDANT (LEA) HYDROXYPROLINE-RICH GLYCOPROTEIN FAMILY"/>
    <property type="match status" value="1"/>
</dbReference>
<keyword evidence="3 6" id="KW-1133">Transmembrane helix</keyword>
<evidence type="ECO:0000256" key="6">
    <source>
        <dbReference type="SAM" id="Phobius"/>
    </source>
</evidence>
<gene>
    <name evidence="8" type="ORF">G4B88_019507</name>
</gene>
<feature type="domain" description="Late embryogenesis abundant protein LEA-2 subgroup" evidence="7">
    <location>
        <begin position="266"/>
        <end position="365"/>
    </location>
</feature>
<feature type="non-terminal residue" evidence="8">
    <location>
        <position position="374"/>
    </location>
</feature>
<keyword evidence="2 6" id="KW-0812">Transmembrane</keyword>
<feature type="transmembrane region" description="Helical" evidence="6">
    <location>
        <begin position="45"/>
        <end position="69"/>
    </location>
</feature>
<evidence type="ECO:0000256" key="3">
    <source>
        <dbReference type="ARBA" id="ARBA00022989"/>
    </source>
</evidence>
<protein>
    <recommendedName>
        <fullName evidence="7">Late embryogenesis abundant protein LEA-2 subgroup domain-containing protein</fullName>
    </recommendedName>
</protein>
<evidence type="ECO:0000256" key="5">
    <source>
        <dbReference type="SAM" id="MobiDB-lite"/>
    </source>
</evidence>
<dbReference type="Gene3D" id="2.60.40.1820">
    <property type="match status" value="1"/>
</dbReference>
<accession>A0A7J6HZZ4</accession>
<keyword evidence="4 6" id="KW-0472">Membrane</keyword>
<dbReference type="Proteomes" id="UP000583929">
    <property type="component" value="Unassembled WGS sequence"/>
</dbReference>
<evidence type="ECO:0000256" key="1">
    <source>
        <dbReference type="ARBA" id="ARBA00004167"/>
    </source>
</evidence>
<dbReference type="InterPro" id="IPR044839">
    <property type="entry name" value="NDR1-like"/>
</dbReference>
<reference evidence="8 9" key="1">
    <citation type="journal article" date="2020" name="bioRxiv">
        <title>Sequence and annotation of 42 cannabis genomes reveals extensive copy number variation in cannabinoid synthesis and pathogen resistance genes.</title>
        <authorList>
            <person name="Mckernan K.J."/>
            <person name="Helbert Y."/>
            <person name="Kane L.T."/>
            <person name="Ebling H."/>
            <person name="Zhang L."/>
            <person name="Liu B."/>
            <person name="Eaton Z."/>
            <person name="Mclaughlin S."/>
            <person name="Kingan S."/>
            <person name="Baybayan P."/>
            <person name="Concepcion G."/>
            <person name="Jordan M."/>
            <person name="Riva A."/>
            <person name="Barbazuk W."/>
            <person name="Harkins T."/>
        </authorList>
    </citation>
    <scope>NUCLEOTIDE SEQUENCE [LARGE SCALE GENOMIC DNA]</scope>
    <source>
        <strain evidence="9">cv. Jamaican Lion 4</strain>
        <tissue evidence="8">Leaf</tissue>
    </source>
</reference>
<evidence type="ECO:0000256" key="4">
    <source>
        <dbReference type="ARBA" id="ARBA00023136"/>
    </source>
</evidence>
<evidence type="ECO:0000313" key="9">
    <source>
        <dbReference type="Proteomes" id="UP000583929"/>
    </source>
</evidence>
<proteinExistence type="predicted"/>
<keyword evidence="9" id="KW-1185">Reference proteome</keyword>
<dbReference type="GO" id="GO:0016020">
    <property type="term" value="C:membrane"/>
    <property type="evidence" value="ECO:0007669"/>
    <property type="project" value="UniProtKB-SubCell"/>
</dbReference>
<feature type="region of interest" description="Disordered" evidence="5">
    <location>
        <begin position="1"/>
        <end position="26"/>
    </location>
</feature>
<sequence>MAAKNQQVHSQDDDDEFDFDEDTTSIESDRDYSKELEYKKNMRQLYLVAVIVFILTVAILVFSVAIFHINSPKFRIRSIIIDELSMNSLNNTIDMKFKAEIGIKSSNFGDFDYERTSVSFFNRGTYVALVNGDALVEKGKVKARSTKKISFLAEMGATNSIYVDDMESRYLTLTAKATMNGTLHMMKLIKRKRSSEMNCTININMYKKIVLDIQCNHDHRKPRRSPEEEVFGLTPKVRIASVSIESININPSSKSSSFRIKVNAEVKVKNTNFGYYKFENSTATILYRGAEVGKTTLVKARVKARSTKSFNITMSINSNKVSSDSHLAGDISSKNLSLSVSAILEGKVHLFMIFKKKRSAKMDCTFVINTSSKT</sequence>
<evidence type="ECO:0000256" key="2">
    <source>
        <dbReference type="ARBA" id="ARBA00022692"/>
    </source>
</evidence>
<feature type="compositionally biased region" description="Acidic residues" evidence="5">
    <location>
        <begin position="12"/>
        <end position="24"/>
    </location>
</feature>
<organism evidence="8 9">
    <name type="scientific">Cannabis sativa</name>
    <name type="common">Hemp</name>
    <name type="synonym">Marijuana</name>
    <dbReference type="NCBI Taxonomy" id="3483"/>
    <lineage>
        <taxon>Eukaryota</taxon>
        <taxon>Viridiplantae</taxon>
        <taxon>Streptophyta</taxon>
        <taxon>Embryophyta</taxon>
        <taxon>Tracheophyta</taxon>
        <taxon>Spermatophyta</taxon>
        <taxon>Magnoliopsida</taxon>
        <taxon>eudicotyledons</taxon>
        <taxon>Gunneridae</taxon>
        <taxon>Pentapetalae</taxon>
        <taxon>rosids</taxon>
        <taxon>fabids</taxon>
        <taxon>Rosales</taxon>
        <taxon>Cannabaceae</taxon>
        <taxon>Cannabis</taxon>
    </lineage>
</organism>
<dbReference type="InterPro" id="IPR004864">
    <property type="entry name" value="LEA_2"/>
</dbReference>
<dbReference type="AlphaFoldDB" id="A0A7J6HZZ4"/>
<dbReference type="EMBL" id="JAATIQ010000019">
    <property type="protein sequence ID" value="KAF4400298.1"/>
    <property type="molecule type" value="Genomic_DNA"/>
</dbReference>